<accession>A0A9D3US57</accession>
<evidence type="ECO:0000313" key="2">
    <source>
        <dbReference type="Proteomes" id="UP000828251"/>
    </source>
</evidence>
<name>A0A9D3US57_9ROSI</name>
<sequence>MGKGDTCGKDMANVTTGYERVTATPKFKRRKVSAVRDFSSRCGRGTVSAFRLSRQIAVDQSRQGKCGQSFGSGDYEYLVLYVIRCVLLTYV</sequence>
<protein>
    <submittedName>
        <fullName evidence="1">Uncharacterized protein</fullName>
    </submittedName>
</protein>
<dbReference type="Proteomes" id="UP000828251">
    <property type="component" value="Unassembled WGS sequence"/>
</dbReference>
<reference evidence="1 2" key="1">
    <citation type="journal article" date="2021" name="Plant Biotechnol. J.">
        <title>Multi-omics assisted identification of the key and species-specific regulatory components of drought-tolerant mechanisms in Gossypium stocksii.</title>
        <authorList>
            <person name="Yu D."/>
            <person name="Ke L."/>
            <person name="Zhang D."/>
            <person name="Wu Y."/>
            <person name="Sun Y."/>
            <person name="Mei J."/>
            <person name="Sun J."/>
            <person name="Sun Y."/>
        </authorList>
    </citation>
    <scope>NUCLEOTIDE SEQUENCE [LARGE SCALE GENOMIC DNA]</scope>
    <source>
        <strain evidence="2">cv. E1</strain>
        <tissue evidence="1">Leaf</tissue>
    </source>
</reference>
<dbReference type="EMBL" id="JAIQCV010000010">
    <property type="protein sequence ID" value="KAH1056448.1"/>
    <property type="molecule type" value="Genomic_DNA"/>
</dbReference>
<keyword evidence="2" id="KW-1185">Reference proteome</keyword>
<dbReference type="AlphaFoldDB" id="A0A9D3US57"/>
<dbReference type="OrthoDB" id="1010903at2759"/>
<evidence type="ECO:0000313" key="1">
    <source>
        <dbReference type="EMBL" id="KAH1056448.1"/>
    </source>
</evidence>
<organism evidence="1 2">
    <name type="scientific">Gossypium stocksii</name>
    <dbReference type="NCBI Taxonomy" id="47602"/>
    <lineage>
        <taxon>Eukaryota</taxon>
        <taxon>Viridiplantae</taxon>
        <taxon>Streptophyta</taxon>
        <taxon>Embryophyta</taxon>
        <taxon>Tracheophyta</taxon>
        <taxon>Spermatophyta</taxon>
        <taxon>Magnoliopsida</taxon>
        <taxon>eudicotyledons</taxon>
        <taxon>Gunneridae</taxon>
        <taxon>Pentapetalae</taxon>
        <taxon>rosids</taxon>
        <taxon>malvids</taxon>
        <taxon>Malvales</taxon>
        <taxon>Malvaceae</taxon>
        <taxon>Malvoideae</taxon>
        <taxon>Gossypium</taxon>
    </lineage>
</organism>
<proteinExistence type="predicted"/>
<gene>
    <name evidence="1" type="ORF">J1N35_034513</name>
</gene>
<comment type="caution">
    <text evidence="1">The sequence shown here is derived from an EMBL/GenBank/DDBJ whole genome shotgun (WGS) entry which is preliminary data.</text>
</comment>